<accession>A0A431U490</accession>
<dbReference type="AlphaFoldDB" id="A0A431U490"/>
<evidence type="ECO:0000313" key="3">
    <source>
        <dbReference type="Proteomes" id="UP000282184"/>
    </source>
</evidence>
<keyword evidence="1" id="KW-0812">Transmembrane</keyword>
<feature type="transmembrane region" description="Helical" evidence="1">
    <location>
        <begin position="118"/>
        <end position="137"/>
    </location>
</feature>
<dbReference type="Proteomes" id="UP000282184">
    <property type="component" value="Unassembled WGS sequence"/>
</dbReference>
<evidence type="ECO:0000313" key="2">
    <source>
        <dbReference type="EMBL" id="RTQ50235.1"/>
    </source>
</evidence>
<feature type="transmembrane region" description="Helical" evidence="1">
    <location>
        <begin position="49"/>
        <end position="78"/>
    </location>
</feature>
<protein>
    <submittedName>
        <fullName evidence="2">Uncharacterized protein</fullName>
    </submittedName>
</protein>
<feature type="transmembrane region" description="Helical" evidence="1">
    <location>
        <begin position="90"/>
        <end position="111"/>
    </location>
</feature>
<gene>
    <name evidence="2" type="ORF">EJV47_11445</name>
</gene>
<feature type="transmembrane region" description="Helical" evidence="1">
    <location>
        <begin position="20"/>
        <end position="42"/>
    </location>
</feature>
<dbReference type="RefSeq" id="WP_126693285.1">
    <property type="nucleotide sequence ID" value="NZ_RXOF01000005.1"/>
</dbReference>
<sequence>MSLSAAPPIASKPPWHKAVLLWLCTNAGGSAVFVGLLLLLGIRDGDAAFGLFAGLVGGLIAAVVSLASVPLAGLLFFLLPRVTAYWQRQWLAGLGPTVIFLLPVVGMTDFISEPAWRLLACALPYWPAALASAMYLYRPWLFPAAAVAEEPWV</sequence>
<organism evidence="2 3">
    <name type="scientific">Hymenobacter gummosus</name>
    <dbReference type="NCBI Taxonomy" id="1776032"/>
    <lineage>
        <taxon>Bacteria</taxon>
        <taxon>Pseudomonadati</taxon>
        <taxon>Bacteroidota</taxon>
        <taxon>Cytophagia</taxon>
        <taxon>Cytophagales</taxon>
        <taxon>Hymenobacteraceae</taxon>
        <taxon>Hymenobacter</taxon>
    </lineage>
</organism>
<name>A0A431U490_9BACT</name>
<keyword evidence="1" id="KW-0472">Membrane</keyword>
<reference evidence="2 3" key="1">
    <citation type="submission" date="2018-12" db="EMBL/GenBank/DDBJ databases">
        <title>Hymenobacter gummosus sp. nov., isolated from a spring.</title>
        <authorList>
            <person name="Nie L."/>
        </authorList>
    </citation>
    <scope>NUCLEOTIDE SEQUENCE [LARGE SCALE GENOMIC DNA]</scope>
    <source>
        <strain evidence="2 3">KCTC 52166</strain>
    </source>
</reference>
<comment type="caution">
    <text evidence="2">The sequence shown here is derived from an EMBL/GenBank/DDBJ whole genome shotgun (WGS) entry which is preliminary data.</text>
</comment>
<dbReference type="EMBL" id="RXOF01000005">
    <property type="protein sequence ID" value="RTQ50235.1"/>
    <property type="molecule type" value="Genomic_DNA"/>
</dbReference>
<keyword evidence="3" id="KW-1185">Reference proteome</keyword>
<keyword evidence="1" id="KW-1133">Transmembrane helix</keyword>
<evidence type="ECO:0000256" key="1">
    <source>
        <dbReference type="SAM" id="Phobius"/>
    </source>
</evidence>
<proteinExistence type="predicted"/>